<proteinExistence type="inferred from homology"/>
<dbReference type="CDD" id="cd02440">
    <property type="entry name" value="AdoMet_MTases"/>
    <property type="match status" value="1"/>
</dbReference>
<reference evidence="5 6" key="1">
    <citation type="journal article" date="2015" name="Mol. Biochem. Parasitol.">
        <title>Identification of polymorphic genes for use in assemblage B genotyping assays through comparative genomics of multiple assemblage B Giardia duodenalis isolates.</title>
        <authorList>
            <person name="Wielinga C."/>
            <person name="Thompson R.C."/>
            <person name="Monis P."/>
            <person name="Ryan U."/>
        </authorList>
    </citation>
    <scope>NUCLEOTIDE SEQUENCE [LARGE SCALE GENOMIC DNA]</scope>
    <source>
        <strain evidence="5 6">BAH15c1</strain>
    </source>
</reference>
<dbReference type="GO" id="GO:0008173">
    <property type="term" value="F:RNA methyltransferase activity"/>
    <property type="evidence" value="ECO:0007669"/>
    <property type="project" value="UniProtKB-ARBA"/>
</dbReference>
<feature type="domain" description="Methyltransferase type 12" evidence="4">
    <location>
        <begin position="128"/>
        <end position="239"/>
    </location>
</feature>
<evidence type="ECO:0000313" key="6">
    <source>
        <dbReference type="Proteomes" id="UP000070089"/>
    </source>
</evidence>
<dbReference type="InterPro" id="IPR029063">
    <property type="entry name" value="SAM-dependent_MTases_sf"/>
</dbReference>
<name>A0A132NRQ1_GIAIN</name>
<evidence type="ECO:0000256" key="1">
    <source>
        <dbReference type="ARBA" id="ARBA00009725"/>
    </source>
</evidence>
<comment type="similarity">
    <text evidence="1">Belongs to the methyltransferase superfamily. METL family.</text>
</comment>
<dbReference type="GO" id="GO:0032259">
    <property type="term" value="P:methylation"/>
    <property type="evidence" value="ECO:0007669"/>
    <property type="project" value="UniProtKB-KW"/>
</dbReference>
<evidence type="ECO:0000256" key="3">
    <source>
        <dbReference type="ARBA" id="ARBA00022679"/>
    </source>
</evidence>
<comment type="caution">
    <text evidence="5">The sequence shown here is derived from an EMBL/GenBank/DDBJ whole genome shotgun (WGS) entry which is preliminary data.</text>
</comment>
<dbReference type="Pfam" id="PF08242">
    <property type="entry name" value="Methyltransf_12"/>
    <property type="match status" value="1"/>
</dbReference>
<dbReference type="GO" id="GO:0008757">
    <property type="term" value="F:S-adenosylmethionine-dependent methyltransferase activity"/>
    <property type="evidence" value="ECO:0007669"/>
    <property type="project" value="UniProtKB-ARBA"/>
</dbReference>
<dbReference type="VEuPathDB" id="GiardiaDB:QR46_3250"/>
<gene>
    <name evidence="5" type="ORF">QR46_3250</name>
</gene>
<dbReference type="Gene3D" id="3.40.50.150">
    <property type="entry name" value="Vaccinia Virus protein VP39"/>
    <property type="match status" value="1"/>
</dbReference>
<organism evidence="5 6">
    <name type="scientific">Giardia duodenalis assemblage B</name>
    <dbReference type="NCBI Taxonomy" id="1394984"/>
    <lineage>
        <taxon>Eukaryota</taxon>
        <taxon>Metamonada</taxon>
        <taxon>Diplomonadida</taxon>
        <taxon>Hexamitidae</taxon>
        <taxon>Giardiinae</taxon>
        <taxon>Giardia</taxon>
    </lineage>
</organism>
<keyword evidence="2 5" id="KW-0489">Methyltransferase</keyword>
<protein>
    <submittedName>
        <fullName evidence="5">Methyltransferase</fullName>
    </submittedName>
</protein>
<dbReference type="EMBL" id="JXTI01000100">
    <property type="protein sequence ID" value="KWX12783.1"/>
    <property type="molecule type" value="Genomic_DNA"/>
</dbReference>
<sequence>MNFSADPYEGSYSGTANEWNQVYTFHKGSLYRDRHWLWAIFPELFPLPPHYKGNLDTQEFICHCGETTSIENTLVDVVNMHGLNLKACRCPACNYEVKYQSMYAYSPGQPTRGEEVPFPSRTGYIWVLDVGCGTGSLAFPLLEKNSQVRILSLDYSEEAIKVLRLRDRYDENVIIGEVCDITNLQRLSAICMQLSVRFSPSPAFHYATMVFVLSALRDSVTIRTAIFNTLSVLTEGGVLLIYDYAEGDYREGKFAARKQDSDDCPPVDQNSRSLGTTYLRGEGTRATFFCLQALKDLCSELGTVCEASIRVKEEHNRKTQERWIKKYLLIKVRKRSYKLDKK</sequence>
<evidence type="ECO:0000259" key="4">
    <source>
        <dbReference type="Pfam" id="PF08242"/>
    </source>
</evidence>
<dbReference type="InterPro" id="IPR026113">
    <property type="entry name" value="METTL2/6/8-like"/>
</dbReference>
<keyword evidence="3 5" id="KW-0808">Transferase</keyword>
<dbReference type="AlphaFoldDB" id="A0A132NRQ1"/>
<accession>A0A132NRQ1</accession>
<dbReference type="PANTHER" id="PTHR22809">
    <property type="entry name" value="METHYLTRANSFERASE-RELATED"/>
    <property type="match status" value="1"/>
</dbReference>
<dbReference type="InterPro" id="IPR013217">
    <property type="entry name" value="Methyltransf_12"/>
</dbReference>
<evidence type="ECO:0000256" key="2">
    <source>
        <dbReference type="ARBA" id="ARBA00022603"/>
    </source>
</evidence>
<evidence type="ECO:0000313" key="5">
    <source>
        <dbReference type="EMBL" id="KWX12783.1"/>
    </source>
</evidence>
<dbReference type="Proteomes" id="UP000070089">
    <property type="component" value="Unassembled WGS sequence"/>
</dbReference>
<dbReference type="SUPFAM" id="SSF53335">
    <property type="entry name" value="S-adenosyl-L-methionine-dependent methyltransferases"/>
    <property type="match status" value="1"/>
</dbReference>
<dbReference type="PANTHER" id="PTHR22809:SF14">
    <property type="entry name" value="TRNA N(3)-METHYLCYTIDINE METHYLTRANSFERASE"/>
    <property type="match status" value="1"/>
</dbReference>
<dbReference type="OrthoDB" id="417697at2759"/>